<dbReference type="PANTHER" id="PTHR43591">
    <property type="entry name" value="METHYLTRANSFERASE"/>
    <property type="match status" value="1"/>
</dbReference>
<evidence type="ECO:0000313" key="2">
    <source>
        <dbReference type="Proteomes" id="UP001149165"/>
    </source>
</evidence>
<dbReference type="Proteomes" id="UP001149165">
    <property type="component" value="Unassembled WGS sequence"/>
</dbReference>
<gene>
    <name evidence="1" type="ORF">N7456_013106</name>
</gene>
<name>A0A9W9EL35_9EURO</name>
<dbReference type="CDD" id="cd02440">
    <property type="entry name" value="AdoMet_MTases"/>
    <property type="match status" value="1"/>
</dbReference>
<dbReference type="SUPFAM" id="SSF53335">
    <property type="entry name" value="S-adenosyl-L-methionine-dependent methyltransferases"/>
    <property type="match status" value="1"/>
</dbReference>
<dbReference type="EMBL" id="JAPQKH010000008">
    <property type="protein sequence ID" value="KAJ5083679.1"/>
    <property type="molecule type" value="Genomic_DNA"/>
</dbReference>
<keyword evidence="2" id="KW-1185">Reference proteome</keyword>
<dbReference type="PANTHER" id="PTHR43591:SF24">
    <property type="entry name" value="2-METHOXY-6-POLYPRENYL-1,4-BENZOQUINOL METHYLASE, MITOCHONDRIAL"/>
    <property type="match status" value="1"/>
</dbReference>
<dbReference type="Gene3D" id="3.40.50.150">
    <property type="entry name" value="Vaccinia Virus protein VP39"/>
    <property type="match status" value="1"/>
</dbReference>
<organism evidence="1 2">
    <name type="scientific">Penicillium angulare</name>
    <dbReference type="NCBI Taxonomy" id="116970"/>
    <lineage>
        <taxon>Eukaryota</taxon>
        <taxon>Fungi</taxon>
        <taxon>Dikarya</taxon>
        <taxon>Ascomycota</taxon>
        <taxon>Pezizomycotina</taxon>
        <taxon>Eurotiomycetes</taxon>
        <taxon>Eurotiomycetidae</taxon>
        <taxon>Eurotiales</taxon>
        <taxon>Aspergillaceae</taxon>
        <taxon>Penicillium</taxon>
    </lineage>
</organism>
<accession>A0A9W9EL35</accession>
<dbReference type="InterPro" id="IPR029063">
    <property type="entry name" value="SAM-dependent_MTases_sf"/>
</dbReference>
<evidence type="ECO:0000313" key="1">
    <source>
        <dbReference type="EMBL" id="KAJ5083679.1"/>
    </source>
</evidence>
<proteinExistence type="predicted"/>
<sequence>MAEEPITVDADYYETDSAYSPDDHEWQTGDTTSIGSSIYQGLMLHGRRYQSLRQKEYIVPSDELQFETYQAGHIVDLILNYHKENALFQSPIGENRDASLQILDIGTGRGSWAIDVADMLPNSYVRGVDLYPPPIDWTPPNCIFEVDDILEEWTWRESFDLIHMANMIGSFDSSEWERVYQQCYDKLQPGAWFEQFEIGPFVESDDGTLPPDSALASWGPMLKACGERAGRSCSIISTMSSNIRRTGFVDVHERVYKWPIGPWPKDERIKEAGVMNFQHWMTGMEGWCMWLLTKYGTPQPWTTEEVYVFCTEGLGSKAFPGRNHWKPSQFTITNRHVDRFYESEGSIWHEQIAI</sequence>
<reference evidence="1" key="1">
    <citation type="submission" date="2022-11" db="EMBL/GenBank/DDBJ databases">
        <authorList>
            <person name="Petersen C."/>
        </authorList>
    </citation>
    <scope>NUCLEOTIDE SEQUENCE</scope>
    <source>
        <strain evidence="1">IBT 30069</strain>
    </source>
</reference>
<dbReference type="GO" id="GO:0008168">
    <property type="term" value="F:methyltransferase activity"/>
    <property type="evidence" value="ECO:0007669"/>
    <property type="project" value="TreeGrafter"/>
</dbReference>
<dbReference type="AlphaFoldDB" id="A0A9W9EL35"/>
<dbReference type="OrthoDB" id="529367at2759"/>
<protein>
    <recommendedName>
        <fullName evidence="3">Methyltransferase domain-containing protein</fullName>
    </recommendedName>
</protein>
<comment type="caution">
    <text evidence="1">The sequence shown here is derived from an EMBL/GenBank/DDBJ whole genome shotgun (WGS) entry which is preliminary data.</text>
</comment>
<dbReference type="Pfam" id="PF13489">
    <property type="entry name" value="Methyltransf_23"/>
    <property type="match status" value="1"/>
</dbReference>
<reference evidence="1" key="2">
    <citation type="journal article" date="2023" name="IMA Fungus">
        <title>Comparative genomic study of the Penicillium genus elucidates a diverse pangenome and 15 lateral gene transfer events.</title>
        <authorList>
            <person name="Petersen C."/>
            <person name="Sorensen T."/>
            <person name="Nielsen M.R."/>
            <person name="Sondergaard T.E."/>
            <person name="Sorensen J.L."/>
            <person name="Fitzpatrick D.A."/>
            <person name="Frisvad J.C."/>
            <person name="Nielsen K.L."/>
        </authorList>
    </citation>
    <scope>NUCLEOTIDE SEQUENCE</scope>
    <source>
        <strain evidence="1">IBT 30069</strain>
    </source>
</reference>
<evidence type="ECO:0008006" key="3">
    <source>
        <dbReference type="Google" id="ProtNLM"/>
    </source>
</evidence>